<dbReference type="SUPFAM" id="SSF48452">
    <property type="entry name" value="TPR-like"/>
    <property type="match status" value="1"/>
</dbReference>
<proteinExistence type="predicted"/>
<evidence type="ECO:0000256" key="1">
    <source>
        <dbReference type="ARBA" id="ARBA00022737"/>
    </source>
</evidence>
<accession>A0ABW6ADH8</accession>
<dbReference type="PROSITE" id="PS50005">
    <property type="entry name" value="TPR"/>
    <property type="match status" value="1"/>
</dbReference>
<dbReference type="Proteomes" id="UP001597512">
    <property type="component" value="Unassembled WGS sequence"/>
</dbReference>
<evidence type="ECO:0000256" key="2">
    <source>
        <dbReference type="ARBA" id="ARBA00022803"/>
    </source>
</evidence>
<dbReference type="InterPro" id="IPR011990">
    <property type="entry name" value="TPR-like_helical_dom_sf"/>
</dbReference>
<dbReference type="SMART" id="SM00028">
    <property type="entry name" value="TPR"/>
    <property type="match status" value="1"/>
</dbReference>
<dbReference type="Gene3D" id="1.25.40.10">
    <property type="entry name" value="Tetratricopeptide repeat domain"/>
    <property type="match status" value="1"/>
</dbReference>
<evidence type="ECO:0000313" key="4">
    <source>
        <dbReference type="EMBL" id="MFD2933467.1"/>
    </source>
</evidence>
<comment type="caution">
    <text evidence="4">The sequence shown here is derived from an EMBL/GenBank/DDBJ whole genome shotgun (WGS) entry which is preliminary data.</text>
</comment>
<gene>
    <name evidence="4" type="ORF">ACFS25_06715</name>
</gene>
<organism evidence="4 5">
    <name type="scientific">Spirosoma flavum</name>
    <dbReference type="NCBI Taxonomy" id="2048557"/>
    <lineage>
        <taxon>Bacteria</taxon>
        <taxon>Pseudomonadati</taxon>
        <taxon>Bacteroidota</taxon>
        <taxon>Cytophagia</taxon>
        <taxon>Cytophagales</taxon>
        <taxon>Cytophagaceae</taxon>
        <taxon>Spirosoma</taxon>
    </lineage>
</organism>
<sequence>MWTYVSLGNALYGLKDVAKARAVFEQALKIDPTNYEAKLMLEKLAK</sequence>
<evidence type="ECO:0000256" key="3">
    <source>
        <dbReference type="PROSITE-ProRule" id="PRU00339"/>
    </source>
</evidence>
<dbReference type="RefSeq" id="WP_381500772.1">
    <property type="nucleotide sequence ID" value="NZ_JBHUOM010000002.1"/>
</dbReference>
<name>A0ABW6ADH8_9BACT</name>
<dbReference type="InterPro" id="IPR019734">
    <property type="entry name" value="TPR_rpt"/>
</dbReference>
<keyword evidence="2 3" id="KW-0802">TPR repeat</keyword>
<keyword evidence="1" id="KW-0677">Repeat</keyword>
<keyword evidence="5" id="KW-1185">Reference proteome</keyword>
<protein>
    <submittedName>
        <fullName evidence="4">Tetratricopeptide repeat protein</fullName>
    </submittedName>
</protein>
<dbReference type="EMBL" id="JBHUOM010000002">
    <property type="protein sequence ID" value="MFD2933467.1"/>
    <property type="molecule type" value="Genomic_DNA"/>
</dbReference>
<reference evidence="5" key="1">
    <citation type="journal article" date="2019" name="Int. J. Syst. Evol. Microbiol.">
        <title>The Global Catalogue of Microorganisms (GCM) 10K type strain sequencing project: providing services to taxonomists for standard genome sequencing and annotation.</title>
        <authorList>
            <consortium name="The Broad Institute Genomics Platform"/>
            <consortium name="The Broad Institute Genome Sequencing Center for Infectious Disease"/>
            <person name="Wu L."/>
            <person name="Ma J."/>
        </authorList>
    </citation>
    <scope>NUCLEOTIDE SEQUENCE [LARGE SCALE GENOMIC DNA]</scope>
    <source>
        <strain evidence="5">KCTC 52490</strain>
    </source>
</reference>
<evidence type="ECO:0000313" key="5">
    <source>
        <dbReference type="Proteomes" id="UP001597512"/>
    </source>
</evidence>
<dbReference type="Pfam" id="PF07719">
    <property type="entry name" value="TPR_2"/>
    <property type="match status" value="1"/>
</dbReference>
<feature type="repeat" description="TPR" evidence="3">
    <location>
        <begin position="3"/>
        <end position="34"/>
    </location>
</feature>
<dbReference type="InterPro" id="IPR013105">
    <property type="entry name" value="TPR_2"/>
</dbReference>